<keyword evidence="1" id="KW-1133">Transmembrane helix</keyword>
<feature type="transmembrane region" description="Helical" evidence="1">
    <location>
        <begin position="47"/>
        <end position="69"/>
    </location>
</feature>
<keyword evidence="1" id="KW-0472">Membrane</keyword>
<evidence type="ECO:0000313" key="2">
    <source>
        <dbReference type="EMBL" id="WOJ91618.1"/>
    </source>
</evidence>
<dbReference type="Proteomes" id="UP001626536">
    <property type="component" value="Plasmid pRX1"/>
</dbReference>
<organism evidence="2 3">
    <name type="scientific">Methylocapsa polymorpha</name>
    <dbReference type="NCBI Taxonomy" id="3080828"/>
    <lineage>
        <taxon>Bacteria</taxon>
        <taxon>Pseudomonadati</taxon>
        <taxon>Pseudomonadota</taxon>
        <taxon>Alphaproteobacteria</taxon>
        <taxon>Hyphomicrobiales</taxon>
        <taxon>Beijerinckiaceae</taxon>
        <taxon>Methylocapsa</taxon>
    </lineage>
</organism>
<geneLocation type="plasmid" evidence="2 3">
    <name>pRX1</name>
</geneLocation>
<reference evidence="2 3" key="1">
    <citation type="submission" date="2023-10" db="EMBL/GenBank/DDBJ databases">
        <title>Novel methanotroph of the genus Methylocapsa from a subarctic wetland.</title>
        <authorList>
            <person name="Belova S.E."/>
            <person name="Oshkin I.Y."/>
            <person name="Miroshnikov K."/>
            <person name="Dedysh S.N."/>
        </authorList>
    </citation>
    <scope>NUCLEOTIDE SEQUENCE [LARGE SCALE GENOMIC DNA]</scope>
    <source>
        <strain evidence="2 3">RX1</strain>
        <plasmid evidence="2 3">pRX1</plasmid>
    </source>
</reference>
<evidence type="ECO:0000256" key="1">
    <source>
        <dbReference type="SAM" id="Phobius"/>
    </source>
</evidence>
<keyword evidence="2" id="KW-0378">Hydrolase</keyword>
<gene>
    <name evidence="2" type="ORF">RZS28_19335</name>
</gene>
<dbReference type="GO" id="GO:0016787">
    <property type="term" value="F:hydrolase activity"/>
    <property type="evidence" value="ECO:0007669"/>
    <property type="project" value="UniProtKB-KW"/>
</dbReference>
<keyword evidence="2" id="KW-0614">Plasmid</keyword>
<accession>A0ABZ0HWK2</accession>
<keyword evidence="3" id="KW-1185">Reference proteome</keyword>
<sequence length="71" mass="7198">MSDAKPTETTSQVSAADLAALQNNITKLTASISALAPKPASATPSTVYPFLSVLAAFSAGLLIGVISHIKK</sequence>
<dbReference type="RefSeq" id="WP_318655043.1">
    <property type="nucleotide sequence ID" value="NZ_CP136863.1"/>
</dbReference>
<evidence type="ECO:0000313" key="3">
    <source>
        <dbReference type="Proteomes" id="UP001626536"/>
    </source>
</evidence>
<name>A0ABZ0HWK2_9HYPH</name>
<dbReference type="EMBL" id="CP136863">
    <property type="protein sequence ID" value="WOJ91618.1"/>
    <property type="molecule type" value="Genomic_DNA"/>
</dbReference>
<proteinExistence type="predicted"/>
<keyword evidence="1" id="KW-0812">Transmembrane</keyword>
<protein>
    <submittedName>
        <fullName evidence="2">Uncharacterized protein</fullName>
    </submittedName>
</protein>